<comment type="caution">
    <text evidence="1">The sequence shown here is derived from an EMBL/GenBank/DDBJ whole genome shotgun (WGS) entry which is preliminary data.</text>
</comment>
<organism evidence="1 2">
    <name type="scientific">Pristionchus mayeri</name>
    <dbReference type="NCBI Taxonomy" id="1317129"/>
    <lineage>
        <taxon>Eukaryota</taxon>
        <taxon>Metazoa</taxon>
        <taxon>Ecdysozoa</taxon>
        <taxon>Nematoda</taxon>
        <taxon>Chromadorea</taxon>
        <taxon>Rhabditida</taxon>
        <taxon>Rhabditina</taxon>
        <taxon>Diplogasteromorpha</taxon>
        <taxon>Diplogasteroidea</taxon>
        <taxon>Neodiplogasteridae</taxon>
        <taxon>Pristionchus</taxon>
    </lineage>
</organism>
<gene>
    <name evidence="1" type="ORF">PMAYCL1PPCAC_32755</name>
</gene>
<name>A0AAN5DGM0_9BILA</name>
<reference evidence="2" key="1">
    <citation type="submission" date="2022-10" db="EMBL/GenBank/DDBJ databases">
        <title>Genome assembly of Pristionchus species.</title>
        <authorList>
            <person name="Yoshida K."/>
            <person name="Sommer R.J."/>
        </authorList>
    </citation>
    <scope>NUCLEOTIDE SEQUENCE [LARGE SCALE GENOMIC DNA]</scope>
    <source>
        <strain evidence="2">RS5460</strain>
    </source>
</reference>
<dbReference type="AlphaFoldDB" id="A0AAN5DGM0"/>
<protein>
    <submittedName>
        <fullName evidence="1">Uncharacterized protein</fullName>
    </submittedName>
</protein>
<dbReference type="EMBL" id="BTRK01000006">
    <property type="protein sequence ID" value="GMR62561.1"/>
    <property type="molecule type" value="Genomic_DNA"/>
</dbReference>
<dbReference type="Proteomes" id="UP001328107">
    <property type="component" value="Unassembled WGS sequence"/>
</dbReference>
<proteinExistence type="predicted"/>
<keyword evidence="2" id="KW-1185">Reference proteome</keyword>
<sequence>CKASDFHRKKGVPFNSTSVHPPTVRIAVNAHVRVEHEVGLVNVSNGRASRTDQLKLALVVRSVVPGESILWVLGQNRLRTIENVQEGLSRFACRHASHGHLFVQPAWTRTRHHPPPLHVLPFRIRVRLAVQPPIRRLEHPSRIDEGENRSRRTSKLLQSIDDLFLVCV</sequence>
<accession>A0AAN5DGM0</accession>
<evidence type="ECO:0000313" key="1">
    <source>
        <dbReference type="EMBL" id="GMR62561.1"/>
    </source>
</evidence>
<feature type="non-terminal residue" evidence="1">
    <location>
        <position position="1"/>
    </location>
</feature>
<evidence type="ECO:0000313" key="2">
    <source>
        <dbReference type="Proteomes" id="UP001328107"/>
    </source>
</evidence>